<dbReference type="AlphaFoldDB" id="A0A819KL83"/>
<evidence type="ECO:0000313" key="1">
    <source>
        <dbReference type="EMBL" id="CAF3951328.1"/>
    </source>
</evidence>
<protein>
    <submittedName>
        <fullName evidence="1">Uncharacterized protein</fullName>
    </submittedName>
</protein>
<organism evidence="1 2">
    <name type="scientific">Rotaria sordida</name>
    <dbReference type="NCBI Taxonomy" id="392033"/>
    <lineage>
        <taxon>Eukaryota</taxon>
        <taxon>Metazoa</taxon>
        <taxon>Spiralia</taxon>
        <taxon>Gnathifera</taxon>
        <taxon>Rotifera</taxon>
        <taxon>Eurotatoria</taxon>
        <taxon>Bdelloidea</taxon>
        <taxon>Philodinida</taxon>
        <taxon>Philodinidae</taxon>
        <taxon>Rotaria</taxon>
    </lineage>
</organism>
<dbReference type="EMBL" id="CAJOBE010004877">
    <property type="protein sequence ID" value="CAF3951328.1"/>
    <property type="molecule type" value="Genomic_DNA"/>
</dbReference>
<proteinExistence type="predicted"/>
<accession>A0A819KL83</accession>
<sequence length="204" mass="23830">MSNLLVIYFINNESKYSLKIIQTFEISHLLDYCSKQHDIETQYYALALINDEHSNNDSFTSVDMTIQSTRHLTRSLLVQQLCLLQRFYLNELYADSLDTSPDRSDTKYCDMISELRRNAFDTDLLLSDQSCQDLSFRVSSVNINDIIPISTINPRRVEALQHDYEQLGFQNLPESIKDFQIIPSCFLSLQNLFYFCIHQTNDII</sequence>
<name>A0A819KL83_9BILA</name>
<dbReference type="Proteomes" id="UP000663874">
    <property type="component" value="Unassembled WGS sequence"/>
</dbReference>
<reference evidence="1" key="1">
    <citation type="submission" date="2021-02" db="EMBL/GenBank/DDBJ databases">
        <authorList>
            <person name="Nowell W R."/>
        </authorList>
    </citation>
    <scope>NUCLEOTIDE SEQUENCE</scope>
</reference>
<evidence type="ECO:0000313" key="2">
    <source>
        <dbReference type="Proteomes" id="UP000663874"/>
    </source>
</evidence>
<gene>
    <name evidence="1" type="ORF">FNK824_LOCUS23240</name>
</gene>
<comment type="caution">
    <text evidence="1">The sequence shown here is derived from an EMBL/GenBank/DDBJ whole genome shotgun (WGS) entry which is preliminary data.</text>
</comment>